<feature type="binding site" evidence="16">
    <location>
        <position position="114"/>
    </location>
    <ligand>
        <name>ATP</name>
        <dbReference type="ChEBI" id="CHEBI:30616"/>
    </ligand>
</feature>
<evidence type="ECO:0000256" key="15">
    <source>
        <dbReference type="ARBA" id="ARBA00040883"/>
    </source>
</evidence>
<dbReference type="PANTHER" id="PTHR34265:SF1">
    <property type="entry name" value="TYPE III PANTOTHENATE KINASE"/>
    <property type="match status" value="1"/>
</dbReference>
<evidence type="ECO:0000256" key="6">
    <source>
        <dbReference type="ARBA" id="ARBA00012102"/>
    </source>
</evidence>
<keyword evidence="13 16" id="KW-0173">Coenzyme A biosynthesis</keyword>
<dbReference type="GO" id="GO:0015937">
    <property type="term" value="P:coenzyme A biosynthetic process"/>
    <property type="evidence" value="ECO:0007669"/>
    <property type="project" value="UniProtKB-UniRule"/>
</dbReference>
<feature type="active site" description="Proton acceptor" evidence="16">
    <location>
        <position position="91"/>
    </location>
</feature>
<protein>
    <recommendedName>
        <fullName evidence="15 16">Type III pantothenate kinase</fullName>
        <ecNumber evidence="6 16">2.7.1.33</ecNumber>
    </recommendedName>
    <alternativeName>
        <fullName evidence="16">PanK-III</fullName>
    </alternativeName>
    <alternativeName>
        <fullName evidence="16">Pantothenic acid kinase</fullName>
    </alternativeName>
</protein>
<evidence type="ECO:0000256" key="10">
    <source>
        <dbReference type="ARBA" id="ARBA00022777"/>
    </source>
</evidence>
<dbReference type="GO" id="GO:0005524">
    <property type="term" value="F:ATP binding"/>
    <property type="evidence" value="ECO:0007669"/>
    <property type="project" value="UniProtKB-UniRule"/>
</dbReference>
<keyword evidence="16" id="KW-0479">Metal-binding</keyword>
<evidence type="ECO:0000256" key="4">
    <source>
        <dbReference type="ARBA" id="ARBA00005225"/>
    </source>
</evidence>
<evidence type="ECO:0000256" key="7">
    <source>
        <dbReference type="ARBA" id="ARBA00022490"/>
    </source>
</evidence>
<keyword evidence="8 16" id="KW-0808">Transferase</keyword>
<dbReference type="GO" id="GO:0004594">
    <property type="term" value="F:pantothenate kinase activity"/>
    <property type="evidence" value="ECO:0007669"/>
    <property type="project" value="UniProtKB-UniRule"/>
</dbReference>
<accession>A0A7C3PR75</accession>
<dbReference type="EMBL" id="DSRU01000230">
    <property type="protein sequence ID" value="HFM99221.1"/>
    <property type="molecule type" value="Genomic_DNA"/>
</dbReference>
<dbReference type="PANTHER" id="PTHR34265">
    <property type="entry name" value="TYPE III PANTOTHENATE KINASE"/>
    <property type="match status" value="1"/>
</dbReference>
<evidence type="ECO:0000256" key="14">
    <source>
        <dbReference type="ARBA" id="ARBA00038036"/>
    </source>
</evidence>
<comment type="function">
    <text evidence="16">Catalyzes the phosphorylation of pantothenate (Pan), the first step in CoA biosynthesis.</text>
</comment>
<dbReference type="CDD" id="cd24015">
    <property type="entry name" value="ASKHA_NBD_PanK-III"/>
    <property type="match status" value="1"/>
</dbReference>
<evidence type="ECO:0000256" key="5">
    <source>
        <dbReference type="ARBA" id="ARBA00011738"/>
    </source>
</evidence>
<comment type="subcellular location">
    <subcellularLocation>
        <location evidence="3 16">Cytoplasm</location>
    </subcellularLocation>
</comment>
<dbReference type="UniPathway" id="UPA00241">
    <property type="reaction ID" value="UER00352"/>
</dbReference>
<keyword evidence="12 16" id="KW-0630">Potassium</keyword>
<evidence type="ECO:0000256" key="8">
    <source>
        <dbReference type="ARBA" id="ARBA00022679"/>
    </source>
</evidence>
<comment type="subunit">
    <text evidence="5 16">Homodimer.</text>
</comment>
<keyword evidence="7 16" id="KW-0963">Cytoplasm</keyword>
<dbReference type="GO" id="GO:0005737">
    <property type="term" value="C:cytoplasm"/>
    <property type="evidence" value="ECO:0007669"/>
    <property type="project" value="UniProtKB-SubCell"/>
</dbReference>
<dbReference type="NCBIfam" id="NF009871">
    <property type="entry name" value="PRK13331.1"/>
    <property type="match status" value="1"/>
</dbReference>
<dbReference type="GO" id="GO:0046872">
    <property type="term" value="F:metal ion binding"/>
    <property type="evidence" value="ECO:0007669"/>
    <property type="project" value="UniProtKB-KW"/>
</dbReference>
<dbReference type="InterPro" id="IPR004619">
    <property type="entry name" value="Type_III_PanK"/>
</dbReference>
<gene>
    <name evidence="16" type="primary">coaX</name>
    <name evidence="17" type="ORF">ENR64_15975</name>
</gene>
<dbReference type="EC" id="2.7.1.33" evidence="6 16"/>
<keyword evidence="11 16" id="KW-0067">ATP-binding</keyword>
<keyword evidence="10 16" id="KW-0418">Kinase</keyword>
<feature type="binding site" evidence="16">
    <location>
        <position position="111"/>
    </location>
    <ligand>
        <name>K(+)</name>
        <dbReference type="ChEBI" id="CHEBI:29103"/>
    </ligand>
</feature>
<dbReference type="NCBIfam" id="TIGR00671">
    <property type="entry name" value="baf"/>
    <property type="match status" value="1"/>
</dbReference>
<comment type="pathway">
    <text evidence="4 16">Cofactor biosynthesis; coenzyme A biosynthesis; CoA from (R)-pantothenate: step 1/5.</text>
</comment>
<keyword evidence="9 16" id="KW-0547">Nucleotide-binding</keyword>
<comment type="cofactor">
    <cofactor evidence="2">
        <name>K(+)</name>
        <dbReference type="ChEBI" id="CHEBI:29103"/>
    </cofactor>
</comment>
<dbReference type="Pfam" id="PF03309">
    <property type="entry name" value="Pan_kinase"/>
    <property type="match status" value="1"/>
</dbReference>
<organism evidence="17">
    <name type="scientific">Oscillatoriales cyanobacterium SpSt-418</name>
    <dbReference type="NCBI Taxonomy" id="2282169"/>
    <lineage>
        <taxon>Bacteria</taxon>
        <taxon>Bacillati</taxon>
        <taxon>Cyanobacteriota</taxon>
        <taxon>Cyanophyceae</taxon>
        <taxon>Oscillatoriophycideae</taxon>
        <taxon>Oscillatoriales</taxon>
    </lineage>
</organism>
<evidence type="ECO:0000256" key="1">
    <source>
        <dbReference type="ARBA" id="ARBA00001206"/>
    </source>
</evidence>
<feature type="binding site" evidence="16">
    <location>
        <begin position="11"/>
        <end position="18"/>
    </location>
    <ligand>
        <name>ATP</name>
        <dbReference type="ChEBI" id="CHEBI:30616"/>
    </ligand>
</feature>
<evidence type="ECO:0000256" key="11">
    <source>
        <dbReference type="ARBA" id="ARBA00022840"/>
    </source>
</evidence>
<feature type="binding site" evidence="16">
    <location>
        <position position="85"/>
    </location>
    <ligand>
        <name>substrate</name>
    </ligand>
</feature>
<dbReference type="AlphaFoldDB" id="A0A7C3PR75"/>
<dbReference type="HAMAP" id="MF_01274">
    <property type="entry name" value="Pantothen_kinase_3"/>
    <property type="match status" value="1"/>
</dbReference>
<dbReference type="InterPro" id="IPR043129">
    <property type="entry name" value="ATPase_NBD"/>
</dbReference>
<evidence type="ECO:0000256" key="12">
    <source>
        <dbReference type="ARBA" id="ARBA00022958"/>
    </source>
</evidence>
<evidence type="ECO:0000256" key="13">
    <source>
        <dbReference type="ARBA" id="ARBA00022993"/>
    </source>
</evidence>
<comment type="similarity">
    <text evidence="14 16">Belongs to the type III pantothenate kinase family.</text>
</comment>
<name>A0A7C3PR75_9CYAN</name>
<dbReference type="Gene3D" id="3.30.420.40">
    <property type="match status" value="1"/>
</dbReference>
<feature type="binding site" evidence="16">
    <location>
        <position position="170"/>
    </location>
    <ligand>
        <name>substrate</name>
    </ligand>
</feature>
<comment type="caution">
    <text evidence="17">The sequence shown here is derived from an EMBL/GenBank/DDBJ whole genome shotgun (WGS) entry which is preliminary data.</text>
</comment>
<proteinExistence type="inferred from homology"/>
<evidence type="ECO:0000256" key="16">
    <source>
        <dbReference type="HAMAP-Rule" id="MF_01274"/>
    </source>
</evidence>
<evidence type="ECO:0000256" key="9">
    <source>
        <dbReference type="ARBA" id="ARBA00022741"/>
    </source>
</evidence>
<evidence type="ECO:0000256" key="2">
    <source>
        <dbReference type="ARBA" id="ARBA00001958"/>
    </source>
</evidence>
<feature type="binding site" evidence="16">
    <location>
        <begin position="89"/>
        <end position="92"/>
    </location>
    <ligand>
        <name>substrate</name>
    </ligand>
</feature>
<reference evidence="17" key="1">
    <citation type="journal article" date="2020" name="mSystems">
        <title>Genome- and Community-Level Interaction Insights into Carbon Utilization and Element Cycling Functions of Hydrothermarchaeota in Hydrothermal Sediment.</title>
        <authorList>
            <person name="Zhou Z."/>
            <person name="Liu Y."/>
            <person name="Xu W."/>
            <person name="Pan J."/>
            <person name="Luo Z.H."/>
            <person name="Li M."/>
        </authorList>
    </citation>
    <scope>NUCLEOTIDE SEQUENCE [LARGE SCALE GENOMIC DNA]</scope>
    <source>
        <strain evidence="17">SpSt-418</strain>
    </source>
</reference>
<comment type="catalytic activity">
    <reaction evidence="1 16">
        <text>(R)-pantothenate + ATP = (R)-4'-phosphopantothenate + ADP + H(+)</text>
        <dbReference type="Rhea" id="RHEA:16373"/>
        <dbReference type="ChEBI" id="CHEBI:10986"/>
        <dbReference type="ChEBI" id="CHEBI:15378"/>
        <dbReference type="ChEBI" id="CHEBI:29032"/>
        <dbReference type="ChEBI" id="CHEBI:30616"/>
        <dbReference type="ChEBI" id="CHEBI:456216"/>
        <dbReference type="EC" id="2.7.1.33"/>
    </reaction>
</comment>
<evidence type="ECO:0000313" key="17">
    <source>
        <dbReference type="EMBL" id="HFM99221.1"/>
    </source>
</evidence>
<comment type="cofactor">
    <cofactor evidence="16">
        <name>NH4(+)</name>
        <dbReference type="ChEBI" id="CHEBI:28938"/>
    </cofactor>
    <cofactor evidence="16">
        <name>K(+)</name>
        <dbReference type="ChEBI" id="CHEBI:29103"/>
    </cofactor>
    <text evidence="16">A monovalent cation. Ammonium or potassium.</text>
</comment>
<evidence type="ECO:0000256" key="3">
    <source>
        <dbReference type="ARBA" id="ARBA00004496"/>
    </source>
</evidence>
<dbReference type="SUPFAM" id="SSF53067">
    <property type="entry name" value="Actin-like ATPase domain"/>
    <property type="match status" value="2"/>
</dbReference>
<sequence>MTGAQTWLALAIGNSRSHWAEFQGDQLVKHWDAPHLSEAESAPLPSHTPVDVWIASVVPPQSDRWRTYSRSRFITLEDIPLSGMYPTFGVDRALALWGAIQTIAAPVLVIDAGTALTFTGADADRRLVGGAIAPGLRLQLQALNQGTAALPEVLFATTDTDLPMQWATDTKGAIASGVFYTLLAGIQAFIADWHRQYPASPVVLTGGDGDRLAAALRSVAPELTPFLNVQPTLIFAGIQAVRSAILNRSRTGNP</sequence>